<evidence type="ECO:0000313" key="2">
    <source>
        <dbReference type="EMBL" id="GHD63224.1"/>
    </source>
</evidence>
<organism evidence="2 3">
    <name type="scientific">Thalassobaculum fulvum</name>
    <dbReference type="NCBI Taxonomy" id="1633335"/>
    <lineage>
        <taxon>Bacteria</taxon>
        <taxon>Pseudomonadati</taxon>
        <taxon>Pseudomonadota</taxon>
        <taxon>Alphaproteobacteria</taxon>
        <taxon>Rhodospirillales</taxon>
        <taxon>Thalassobaculaceae</taxon>
        <taxon>Thalassobaculum</taxon>
    </lineage>
</organism>
<gene>
    <name evidence="2" type="ORF">GCM10017083_53160</name>
</gene>
<reference evidence="2" key="1">
    <citation type="journal article" date="2014" name="Int. J. Syst. Evol. Microbiol.">
        <title>Complete genome sequence of Corynebacterium casei LMG S-19264T (=DSM 44701T), isolated from a smear-ripened cheese.</title>
        <authorList>
            <consortium name="US DOE Joint Genome Institute (JGI-PGF)"/>
            <person name="Walter F."/>
            <person name="Albersmeier A."/>
            <person name="Kalinowski J."/>
            <person name="Ruckert C."/>
        </authorList>
    </citation>
    <scope>NUCLEOTIDE SEQUENCE</scope>
    <source>
        <strain evidence="2">KCTC 42651</strain>
    </source>
</reference>
<dbReference type="AlphaFoldDB" id="A0A918XXP3"/>
<feature type="signal peptide" evidence="1">
    <location>
        <begin position="1"/>
        <end position="29"/>
    </location>
</feature>
<evidence type="ECO:0008006" key="4">
    <source>
        <dbReference type="Google" id="ProtNLM"/>
    </source>
</evidence>
<evidence type="ECO:0000313" key="3">
    <source>
        <dbReference type="Proteomes" id="UP000630353"/>
    </source>
</evidence>
<feature type="chain" id="PRO_5036771817" description="Lipoprotein" evidence="1">
    <location>
        <begin position="30"/>
        <end position="331"/>
    </location>
</feature>
<comment type="caution">
    <text evidence="2">The sequence shown here is derived from an EMBL/GenBank/DDBJ whole genome shotgun (WGS) entry which is preliminary data.</text>
</comment>
<sequence>MPMGSAIAMACRGLTLALGACFLISCASAATYGQADDRPYATAEGPIPVLVLGEDRDVDTLPRHDPAFRRVVAELQSAMARRGFRVVDEDAIAAGLGWSRAAGRDRLDLLEVARLANASERASDRVRAAVLFRIEGSVRDLAYTTRVELHLSGEIVDAASNRFLGAFDLPAETVSTAGRCVAYACASQAVAARAQDLATELGTVLAAKLAHLAPPERAGPLTAGPAAAALDGVYTLTLRHLDPGDAMAILDVMTDEFPGYRSHALIRRGTALRRYEYVTTTDPATLERWLTLLLVDMGLDPAAAVALSVRPGTIMIERVLPAGPAQAAGGG</sequence>
<keyword evidence="3" id="KW-1185">Reference proteome</keyword>
<reference evidence="2" key="2">
    <citation type="submission" date="2020-09" db="EMBL/GenBank/DDBJ databases">
        <authorList>
            <person name="Sun Q."/>
            <person name="Kim S."/>
        </authorList>
    </citation>
    <scope>NUCLEOTIDE SEQUENCE</scope>
    <source>
        <strain evidence="2">KCTC 42651</strain>
    </source>
</reference>
<keyword evidence="1" id="KW-0732">Signal</keyword>
<proteinExistence type="predicted"/>
<name>A0A918XXP3_9PROT</name>
<protein>
    <recommendedName>
        <fullName evidence="4">Lipoprotein</fullName>
    </recommendedName>
</protein>
<dbReference type="RefSeq" id="WP_189995485.1">
    <property type="nucleotide sequence ID" value="NZ_BMZS01000016.1"/>
</dbReference>
<accession>A0A918XXP3</accession>
<dbReference type="EMBL" id="BMZS01000016">
    <property type="protein sequence ID" value="GHD63224.1"/>
    <property type="molecule type" value="Genomic_DNA"/>
</dbReference>
<evidence type="ECO:0000256" key="1">
    <source>
        <dbReference type="SAM" id="SignalP"/>
    </source>
</evidence>
<dbReference type="Proteomes" id="UP000630353">
    <property type="component" value="Unassembled WGS sequence"/>
</dbReference>